<evidence type="ECO:0000256" key="1">
    <source>
        <dbReference type="ARBA" id="ARBA00008165"/>
    </source>
</evidence>
<feature type="domain" description="CBS" evidence="6">
    <location>
        <begin position="267"/>
        <end position="318"/>
    </location>
</feature>
<dbReference type="GO" id="GO:0016853">
    <property type="term" value="F:isomerase activity"/>
    <property type="evidence" value="ECO:0007669"/>
    <property type="project" value="UniProtKB-KW"/>
</dbReference>
<gene>
    <name evidence="8" type="ORF">Bandiella_01304</name>
</gene>
<evidence type="ECO:0000313" key="8">
    <source>
        <dbReference type="EMBL" id="WPX97160.1"/>
    </source>
</evidence>
<organism evidence="8 9">
    <name type="scientific">Candidatus Bandiella euplotis</name>
    <dbReference type="NCBI Taxonomy" id="1664265"/>
    <lineage>
        <taxon>Bacteria</taxon>
        <taxon>Pseudomonadati</taxon>
        <taxon>Pseudomonadota</taxon>
        <taxon>Alphaproteobacteria</taxon>
        <taxon>Rickettsiales</taxon>
        <taxon>Candidatus Midichloriaceae</taxon>
        <taxon>Candidatus Bandiella</taxon>
    </lineage>
</organism>
<feature type="domain" description="SIS" evidence="7">
    <location>
        <begin position="35"/>
        <end position="190"/>
    </location>
</feature>
<dbReference type="PANTHER" id="PTHR42745:SF1">
    <property type="entry name" value="ARABINOSE 5-PHOSPHATE ISOMERASE KDSD"/>
    <property type="match status" value="1"/>
</dbReference>
<evidence type="ECO:0000256" key="4">
    <source>
        <dbReference type="PIRNR" id="PIRNR004692"/>
    </source>
</evidence>
<dbReference type="Gene3D" id="3.10.580.10">
    <property type="entry name" value="CBS-domain"/>
    <property type="match status" value="1"/>
</dbReference>
<dbReference type="InterPro" id="IPR050986">
    <property type="entry name" value="GutQ/KpsF_isomerases"/>
</dbReference>
<dbReference type="SUPFAM" id="SSF53697">
    <property type="entry name" value="SIS domain"/>
    <property type="match status" value="1"/>
</dbReference>
<keyword evidence="2" id="KW-0677">Repeat</keyword>
<dbReference type="PANTHER" id="PTHR42745">
    <property type="match status" value="1"/>
</dbReference>
<dbReference type="NCBIfam" id="TIGR00393">
    <property type="entry name" value="kpsF"/>
    <property type="match status" value="1"/>
</dbReference>
<comment type="similarity">
    <text evidence="1 4">Belongs to the SIS family. GutQ/KpsF subfamily.</text>
</comment>
<name>A0ABZ0USX1_9RICK</name>
<evidence type="ECO:0000256" key="3">
    <source>
        <dbReference type="ARBA" id="ARBA00023122"/>
    </source>
</evidence>
<dbReference type="InterPro" id="IPR001347">
    <property type="entry name" value="SIS_dom"/>
</dbReference>
<dbReference type="PROSITE" id="PS51464">
    <property type="entry name" value="SIS"/>
    <property type="match status" value="1"/>
</dbReference>
<dbReference type="SMART" id="SM00116">
    <property type="entry name" value="CBS"/>
    <property type="match status" value="2"/>
</dbReference>
<keyword evidence="3 5" id="KW-0129">CBS domain</keyword>
<dbReference type="PROSITE" id="PS51371">
    <property type="entry name" value="CBS"/>
    <property type="match status" value="2"/>
</dbReference>
<reference evidence="8 9" key="1">
    <citation type="submission" date="2022-11" db="EMBL/GenBank/DDBJ databases">
        <title>Host association and intracellularity evolved multiple times independently in the Rickettsiales.</title>
        <authorList>
            <person name="Castelli M."/>
            <person name="Nardi T."/>
            <person name="Gammuto L."/>
            <person name="Bellinzona G."/>
            <person name="Sabaneyeva E."/>
            <person name="Potekhin A."/>
            <person name="Serra V."/>
            <person name="Petroni G."/>
            <person name="Sassera D."/>
        </authorList>
    </citation>
    <scope>NUCLEOTIDE SEQUENCE [LARGE SCALE GENOMIC DNA]</scope>
    <source>
        <strain evidence="8 9">NDG2</strain>
    </source>
</reference>
<accession>A0ABZ0USX1</accession>
<dbReference type="InterPro" id="IPR046342">
    <property type="entry name" value="CBS_dom_sf"/>
</dbReference>
<dbReference type="Gene3D" id="3.40.50.10490">
    <property type="entry name" value="Glucose-6-phosphate isomerase like protein, domain 1"/>
    <property type="match status" value="1"/>
</dbReference>
<evidence type="ECO:0000259" key="6">
    <source>
        <dbReference type="PROSITE" id="PS51371"/>
    </source>
</evidence>
<evidence type="ECO:0000313" key="9">
    <source>
        <dbReference type="Proteomes" id="UP001327219"/>
    </source>
</evidence>
<dbReference type="InterPro" id="IPR004800">
    <property type="entry name" value="KdsD/KpsF-type"/>
</dbReference>
<feature type="domain" description="CBS" evidence="6">
    <location>
        <begin position="202"/>
        <end position="261"/>
    </location>
</feature>
<dbReference type="EMBL" id="CP110820">
    <property type="protein sequence ID" value="WPX97160.1"/>
    <property type="molecule type" value="Genomic_DNA"/>
</dbReference>
<dbReference type="InterPro" id="IPR000644">
    <property type="entry name" value="CBS_dom"/>
</dbReference>
<keyword evidence="8" id="KW-0413">Isomerase</keyword>
<dbReference type="Proteomes" id="UP001327219">
    <property type="component" value="Chromosome"/>
</dbReference>
<dbReference type="CDD" id="cd04604">
    <property type="entry name" value="CBS_pair_SIS_assoc"/>
    <property type="match status" value="1"/>
</dbReference>
<evidence type="ECO:0000259" key="7">
    <source>
        <dbReference type="PROSITE" id="PS51464"/>
    </source>
</evidence>
<protein>
    <submittedName>
        <fullName evidence="8">KpsF/GutQ family sugar-phosphate isomerase</fullName>
    </submittedName>
</protein>
<evidence type="ECO:0000256" key="2">
    <source>
        <dbReference type="ARBA" id="ARBA00022737"/>
    </source>
</evidence>
<dbReference type="CDD" id="cd05014">
    <property type="entry name" value="SIS_Kpsf"/>
    <property type="match status" value="1"/>
</dbReference>
<keyword evidence="9" id="KW-1185">Reference proteome</keyword>
<sequence length="318" mass="35131">MESLSVVQIAKQVIKDEIAGLNDLYNFIDEDFQKIVQKIMDSTGRLVFSGMGKSGYVARKISATLSSIGVASFFIHPAEAGHGDLGMIAKDDVVVLMSNSGDTFELNTIIDYCKRFNIFIIGVTRKKDSMLSKISDLPIVLPNSKEASDIGMPSTSVIVMIAFWDAVTIALQKLSKFSQEEFKILHPGGKIGAKLLKVSKIMHKKEFLPIVYIDAKGAEVVLEMTQKGFGCTAVLDRENKLVGIITDGDLRRHMDMDFKKVAASEMMNKRPITVKKSAFASEVMYIMNANKITQIFVMEEDEVVGIVHMHDLVRAGIA</sequence>
<dbReference type="Pfam" id="PF00571">
    <property type="entry name" value="CBS"/>
    <property type="match status" value="2"/>
</dbReference>
<proteinExistence type="inferred from homology"/>
<dbReference type="InterPro" id="IPR035474">
    <property type="entry name" value="SIS_Kpsf"/>
</dbReference>
<dbReference type="Pfam" id="PF01380">
    <property type="entry name" value="SIS"/>
    <property type="match status" value="1"/>
</dbReference>
<evidence type="ECO:0000256" key="5">
    <source>
        <dbReference type="PROSITE-ProRule" id="PRU00703"/>
    </source>
</evidence>
<dbReference type="InterPro" id="IPR046348">
    <property type="entry name" value="SIS_dom_sf"/>
</dbReference>
<dbReference type="PIRSF" id="PIRSF004692">
    <property type="entry name" value="KdsD_KpsF"/>
    <property type="match status" value="1"/>
</dbReference>